<dbReference type="InterPro" id="IPR025630">
    <property type="entry name" value="DUF4288"/>
</dbReference>
<dbReference type="EMBL" id="JADEXG010000066">
    <property type="protein sequence ID" value="MBE9079737.1"/>
    <property type="molecule type" value="Genomic_DNA"/>
</dbReference>
<protein>
    <submittedName>
        <fullName evidence="1">DUF4288 domain-containing protein</fullName>
    </submittedName>
</protein>
<keyword evidence="2" id="KW-1185">Reference proteome</keyword>
<dbReference type="RefSeq" id="WP_193910988.1">
    <property type="nucleotide sequence ID" value="NZ_JADEXG010000066.1"/>
</dbReference>
<dbReference type="Pfam" id="PF14119">
    <property type="entry name" value="DUF4288"/>
    <property type="match status" value="1"/>
</dbReference>
<comment type="caution">
    <text evidence="1">The sequence shown here is derived from an EMBL/GenBank/DDBJ whole genome shotgun (WGS) entry which is preliminary data.</text>
</comment>
<name>A0A8J7B070_9CYAN</name>
<dbReference type="AlphaFoldDB" id="A0A8J7B070"/>
<evidence type="ECO:0000313" key="2">
    <source>
        <dbReference type="Proteomes" id="UP000636505"/>
    </source>
</evidence>
<sequence>MSQQFYIAIVLYESASTASDYQSLYEEEMVLVEASTEEEARAKGLEYAKHQESSYLNDSGETITQRFKCLVDVQQVLYDQFKDGTPLYARHFRNLDAYQAFEPLLSGKEL</sequence>
<dbReference type="Proteomes" id="UP000636505">
    <property type="component" value="Unassembled WGS sequence"/>
</dbReference>
<gene>
    <name evidence="1" type="ORF">IQ241_20990</name>
</gene>
<reference evidence="1" key="1">
    <citation type="submission" date="2020-10" db="EMBL/GenBank/DDBJ databases">
        <authorList>
            <person name="Castelo-Branco R."/>
            <person name="Eusebio N."/>
            <person name="Adriana R."/>
            <person name="Vieira A."/>
            <person name="Brugerolle De Fraissinette N."/>
            <person name="Rezende De Castro R."/>
            <person name="Schneider M.P."/>
            <person name="Vasconcelos V."/>
            <person name="Leao P.N."/>
        </authorList>
    </citation>
    <scope>NUCLEOTIDE SEQUENCE</scope>
    <source>
        <strain evidence="1">LEGE 07310</strain>
    </source>
</reference>
<organism evidence="1 2">
    <name type="scientific">Vasconcelosia minhoensis LEGE 07310</name>
    <dbReference type="NCBI Taxonomy" id="915328"/>
    <lineage>
        <taxon>Bacteria</taxon>
        <taxon>Bacillati</taxon>
        <taxon>Cyanobacteriota</taxon>
        <taxon>Cyanophyceae</taxon>
        <taxon>Nodosilineales</taxon>
        <taxon>Cymatolegaceae</taxon>
        <taxon>Vasconcelosia</taxon>
        <taxon>Vasconcelosia minhoensis</taxon>
    </lineage>
</organism>
<evidence type="ECO:0000313" key="1">
    <source>
        <dbReference type="EMBL" id="MBE9079737.1"/>
    </source>
</evidence>
<proteinExistence type="predicted"/>
<accession>A0A8J7B070</accession>